<dbReference type="Gene3D" id="3.40.50.300">
    <property type="entry name" value="P-loop containing nucleotide triphosphate hydrolases"/>
    <property type="match status" value="2"/>
</dbReference>
<dbReference type="Proteomes" id="UP000030428">
    <property type="component" value="Unassembled WGS sequence"/>
</dbReference>
<dbReference type="AlphaFoldDB" id="A0A0A6PCZ1"/>
<evidence type="ECO:0000313" key="3">
    <source>
        <dbReference type="Proteomes" id="UP000030428"/>
    </source>
</evidence>
<dbReference type="InterPro" id="IPR027417">
    <property type="entry name" value="P-loop_NTPase"/>
</dbReference>
<protein>
    <submittedName>
        <fullName evidence="2">ATPase</fullName>
    </submittedName>
</protein>
<evidence type="ECO:0000259" key="1">
    <source>
        <dbReference type="Pfam" id="PF13304"/>
    </source>
</evidence>
<dbReference type="InterPro" id="IPR003959">
    <property type="entry name" value="ATPase_AAA_core"/>
</dbReference>
<dbReference type="Pfam" id="PF13304">
    <property type="entry name" value="AAA_21"/>
    <property type="match status" value="1"/>
</dbReference>
<dbReference type="GO" id="GO:0016887">
    <property type="term" value="F:ATP hydrolysis activity"/>
    <property type="evidence" value="ECO:0007669"/>
    <property type="project" value="InterPro"/>
</dbReference>
<dbReference type="InterPro" id="IPR051396">
    <property type="entry name" value="Bact_Antivir_Def_Nuclease"/>
</dbReference>
<dbReference type="InterPro" id="IPR014555">
    <property type="entry name" value="RecF-like"/>
</dbReference>
<evidence type="ECO:0000313" key="2">
    <source>
        <dbReference type="EMBL" id="KHD08543.1"/>
    </source>
</evidence>
<accession>A0A0A6PCZ1</accession>
<dbReference type="PANTHER" id="PTHR43581:SF4">
    <property type="entry name" value="ATP_GTP PHOSPHATASE"/>
    <property type="match status" value="1"/>
</dbReference>
<reference evidence="2 3" key="1">
    <citation type="journal article" date="2016" name="Front. Microbiol.">
        <title>Single-Cell (Meta-)Genomics of a Dimorphic Candidatus Thiomargarita nelsonii Reveals Genomic Plasticity.</title>
        <authorList>
            <person name="Flood B.E."/>
            <person name="Fliss P."/>
            <person name="Jones D.S."/>
            <person name="Dick G.J."/>
            <person name="Jain S."/>
            <person name="Kaster A.K."/>
            <person name="Winkel M."/>
            <person name="Mussmann M."/>
            <person name="Bailey J."/>
        </authorList>
    </citation>
    <scope>NUCLEOTIDE SEQUENCE [LARGE SCALE GENOMIC DNA]</scope>
    <source>
        <strain evidence="2">Hydrate Ridge</strain>
    </source>
</reference>
<sequence length="368" mass="42747">MLKRIYINNFRSLVNFELTLDSMNLFLGANGTGKTTLFLALFNLQQFIVGDKTVTELFKRADLTKWQDSSIQRFELEITGNGGVYKYSLAIEHQRARARMQQEHLLFNDKPLFEFNIEADAGLAQLYHDDYTAGPEYPFDWSRSGIAALQERADNKKLTWFKRRMARFFIVHINPTLMNSESRQEDTSPTWEMSNYAAWFRYLSQDQGTIFELTHELREMLPGFKAFKIIPAGEAKILSVDFFVNEQTINYKFDELSDGQRILIALYTLIYCLPDEDYTLCLDEPENFLALPEIQPWLDKLYEQCEDNHAQALLISHHPKLINYLASNAGYWFSRQDNGPVRTQSVTDEDDTGLSIAELVARGWIYDN</sequence>
<keyword evidence="3" id="KW-1185">Reference proteome</keyword>
<proteinExistence type="predicted"/>
<dbReference type="SUPFAM" id="SSF52540">
    <property type="entry name" value="P-loop containing nucleoside triphosphate hydrolases"/>
    <property type="match status" value="1"/>
</dbReference>
<name>A0A0A6PCZ1_9GAMM</name>
<dbReference type="PIRSF" id="PIRSF029347">
    <property type="entry name" value="RecF"/>
    <property type="match status" value="1"/>
</dbReference>
<dbReference type="EMBL" id="JSZA02000015">
    <property type="protein sequence ID" value="KHD08543.1"/>
    <property type="molecule type" value="Genomic_DNA"/>
</dbReference>
<gene>
    <name evidence="2" type="ORF">PN36_05620</name>
</gene>
<dbReference type="GO" id="GO:0005524">
    <property type="term" value="F:ATP binding"/>
    <property type="evidence" value="ECO:0007669"/>
    <property type="project" value="InterPro"/>
</dbReference>
<comment type="caution">
    <text evidence="2">The sequence shown here is derived from an EMBL/GenBank/DDBJ whole genome shotgun (WGS) entry which is preliminary data.</text>
</comment>
<organism evidence="2 3">
    <name type="scientific">Candidatus Thiomargarita nelsonii</name>
    <dbReference type="NCBI Taxonomy" id="1003181"/>
    <lineage>
        <taxon>Bacteria</taxon>
        <taxon>Pseudomonadati</taxon>
        <taxon>Pseudomonadota</taxon>
        <taxon>Gammaproteobacteria</taxon>
        <taxon>Thiotrichales</taxon>
        <taxon>Thiotrichaceae</taxon>
        <taxon>Thiomargarita</taxon>
    </lineage>
</organism>
<dbReference type="PANTHER" id="PTHR43581">
    <property type="entry name" value="ATP/GTP PHOSPHATASE"/>
    <property type="match status" value="1"/>
</dbReference>
<feature type="domain" description="ATPase AAA-type core" evidence="1">
    <location>
        <begin position="24"/>
        <end position="323"/>
    </location>
</feature>